<sequence>MGGLSVSGNNLAGHALDKNKKQSVSPKNVFELREMDEPGTPLGIVAATSLSVSAVQRSSEAQFHLIGVVLENAICPRDVISTAARTSEAQRNMDPEVTKHFSSQSSPIPHSADGRDVVDVKCIEKHADPGSEDVGGWLPHAISRKISYQMRKPHHIVPLVTETRPQQIPRRRWAAGKGSITPANAARDALQQLWEFGSSLRTL</sequence>
<keyword evidence="3" id="KW-1185">Reference proteome</keyword>
<dbReference type="Proteomes" id="UP001239445">
    <property type="component" value="Unassembled WGS sequence"/>
</dbReference>
<comment type="caution">
    <text evidence="2">The sequence shown here is derived from an EMBL/GenBank/DDBJ whole genome shotgun (WGS) entry which is preliminary data.</text>
</comment>
<dbReference type="AlphaFoldDB" id="A0AAJ0FAJ5"/>
<reference evidence="2" key="1">
    <citation type="submission" date="2023-06" db="EMBL/GenBank/DDBJ databases">
        <title>Genome-scale phylogeny and comparative genomics of the fungal order Sordariales.</title>
        <authorList>
            <consortium name="Lawrence Berkeley National Laboratory"/>
            <person name="Hensen N."/>
            <person name="Bonometti L."/>
            <person name="Westerberg I."/>
            <person name="Brannstrom I.O."/>
            <person name="Guillou S."/>
            <person name="Cros-Aarteil S."/>
            <person name="Calhoun S."/>
            <person name="Haridas S."/>
            <person name="Kuo A."/>
            <person name="Mondo S."/>
            <person name="Pangilinan J."/>
            <person name="Riley R."/>
            <person name="Labutti K."/>
            <person name="Andreopoulos B."/>
            <person name="Lipzen A."/>
            <person name="Chen C."/>
            <person name="Yanf M."/>
            <person name="Daum C."/>
            <person name="Ng V."/>
            <person name="Clum A."/>
            <person name="Steindorff A."/>
            <person name="Ohm R."/>
            <person name="Martin F."/>
            <person name="Silar P."/>
            <person name="Natvig D."/>
            <person name="Lalanne C."/>
            <person name="Gautier V."/>
            <person name="Ament-Velasquez S.L."/>
            <person name="Kruys A."/>
            <person name="Hutchinson M.I."/>
            <person name="Powell A.J."/>
            <person name="Barry K."/>
            <person name="Miller A.N."/>
            <person name="Grigoriev I.V."/>
            <person name="Debuchy R."/>
            <person name="Gladieux P."/>
            <person name="Thoren M.H."/>
            <person name="Johannesson H."/>
        </authorList>
    </citation>
    <scope>NUCLEOTIDE SEQUENCE</scope>
    <source>
        <strain evidence="2">PSN4</strain>
    </source>
</reference>
<evidence type="ECO:0000313" key="3">
    <source>
        <dbReference type="Proteomes" id="UP001239445"/>
    </source>
</evidence>
<proteinExistence type="predicted"/>
<dbReference type="EMBL" id="MU839836">
    <property type="protein sequence ID" value="KAK1754230.1"/>
    <property type="molecule type" value="Genomic_DNA"/>
</dbReference>
<name>A0AAJ0FAJ5_9PEZI</name>
<evidence type="ECO:0000256" key="1">
    <source>
        <dbReference type="SAM" id="MobiDB-lite"/>
    </source>
</evidence>
<feature type="region of interest" description="Disordered" evidence="1">
    <location>
        <begin position="1"/>
        <end position="24"/>
    </location>
</feature>
<feature type="compositionally biased region" description="Polar residues" evidence="1">
    <location>
        <begin position="1"/>
        <end position="10"/>
    </location>
</feature>
<gene>
    <name evidence="2" type="ORF">QBC47DRAFT_462129</name>
</gene>
<evidence type="ECO:0000313" key="2">
    <source>
        <dbReference type="EMBL" id="KAK1754230.1"/>
    </source>
</evidence>
<protein>
    <submittedName>
        <fullName evidence="2">Uncharacterized protein</fullName>
    </submittedName>
</protein>
<organism evidence="2 3">
    <name type="scientific">Echria macrotheca</name>
    <dbReference type="NCBI Taxonomy" id="438768"/>
    <lineage>
        <taxon>Eukaryota</taxon>
        <taxon>Fungi</taxon>
        <taxon>Dikarya</taxon>
        <taxon>Ascomycota</taxon>
        <taxon>Pezizomycotina</taxon>
        <taxon>Sordariomycetes</taxon>
        <taxon>Sordariomycetidae</taxon>
        <taxon>Sordariales</taxon>
        <taxon>Schizotheciaceae</taxon>
        <taxon>Echria</taxon>
    </lineage>
</organism>
<accession>A0AAJ0FAJ5</accession>